<accession>A0ACB8L081</accession>
<gene>
    <name evidence="1" type="ORF">KPL71_011041</name>
</gene>
<protein>
    <submittedName>
        <fullName evidence="1">Lectin legB domain-containing protein</fullName>
    </submittedName>
</protein>
<keyword evidence="2" id="KW-1185">Reference proteome</keyword>
<evidence type="ECO:0000313" key="1">
    <source>
        <dbReference type="EMBL" id="KAH9766762.1"/>
    </source>
</evidence>
<evidence type="ECO:0000313" key="2">
    <source>
        <dbReference type="Proteomes" id="UP000829398"/>
    </source>
</evidence>
<dbReference type="EMBL" id="CM039173">
    <property type="protein sequence ID" value="KAH9766762.1"/>
    <property type="molecule type" value="Genomic_DNA"/>
</dbReference>
<comment type="caution">
    <text evidence="1">The sequence shown here is derived from an EMBL/GenBank/DDBJ whole genome shotgun (WGS) entry which is preliminary data.</text>
</comment>
<name>A0ACB8L081_CITSI</name>
<dbReference type="Proteomes" id="UP000829398">
    <property type="component" value="Chromosome 4"/>
</dbReference>
<reference evidence="2" key="1">
    <citation type="journal article" date="2023" name="Hortic. Res.">
        <title>A chromosome-level phased genome enabling allele-level studies in sweet orange: a case study on citrus Huanglongbing tolerance.</title>
        <authorList>
            <person name="Wu B."/>
            <person name="Yu Q."/>
            <person name="Deng Z."/>
            <person name="Duan Y."/>
            <person name="Luo F."/>
            <person name="Gmitter F. Jr."/>
        </authorList>
    </citation>
    <scope>NUCLEOTIDE SEQUENCE [LARGE SCALE GENOMIC DNA]</scope>
    <source>
        <strain evidence="2">cv. Valencia</strain>
    </source>
</reference>
<proteinExistence type="predicted"/>
<organism evidence="1 2">
    <name type="scientific">Citrus sinensis</name>
    <name type="common">Sweet orange</name>
    <name type="synonym">Citrus aurantium var. sinensis</name>
    <dbReference type="NCBI Taxonomy" id="2711"/>
    <lineage>
        <taxon>Eukaryota</taxon>
        <taxon>Viridiplantae</taxon>
        <taxon>Streptophyta</taxon>
        <taxon>Embryophyta</taxon>
        <taxon>Tracheophyta</taxon>
        <taxon>Spermatophyta</taxon>
        <taxon>Magnoliopsida</taxon>
        <taxon>eudicotyledons</taxon>
        <taxon>Gunneridae</taxon>
        <taxon>Pentapetalae</taxon>
        <taxon>rosids</taxon>
        <taxon>malvids</taxon>
        <taxon>Sapindales</taxon>
        <taxon>Rutaceae</taxon>
        <taxon>Aurantioideae</taxon>
        <taxon>Citrus</taxon>
    </lineage>
</organism>
<sequence length="378" mass="42088">MGIASFSIQNKSFTLSLYLRITIFQLLTLIVTPISSQSQIQNQTLRNSPNFDPEIALLGDAKFVADNSHVQLLTPVPSSSGLLLYNNPFKFLDPIRSKTTSFSTDFSFSITAARGGNGNGDGLAFVIFPYHSAFKFVGQGPFGVSSEKKYLGIEFDTKMDDNVGDVNANHVGVDVNSLVSVSVGNVSSLNLVLNNGEKLKAWIDYDLISKRIEVRLSKFRDSRPYSPVLTYHIDLLKMWGNEDVYVGIFSSNGLSEQTSSVFSWNFRLRSAPYWMHSLPADPRGYVDEHAERLREHKRSICPLKVFAGVIFGTGCAALMAFLILSVWSIFVNRDTVFPAEYQIRPADFRYKKINVIVEEDGKHGMSVLQQHICAVAAD</sequence>